<accession>A0A392N179</accession>
<evidence type="ECO:0000313" key="2">
    <source>
        <dbReference type="Proteomes" id="UP000265520"/>
    </source>
</evidence>
<dbReference type="EMBL" id="LXQA010025227">
    <property type="protein sequence ID" value="MCH93557.1"/>
    <property type="molecule type" value="Genomic_DNA"/>
</dbReference>
<dbReference type="AlphaFoldDB" id="A0A392N179"/>
<keyword evidence="2" id="KW-1185">Reference proteome</keyword>
<feature type="non-terminal residue" evidence="1">
    <location>
        <position position="1"/>
    </location>
</feature>
<gene>
    <name evidence="1" type="ORF">A2U01_0014509</name>
</gene>
<evidence type="ECO:0000313" key="1">
    <source>
        <dbReference type="EMBL" id="MCH93557.1"/>
    </source>
</evidence>
<feature type="non-terminal residue" evidence="1">
    <location>
        <position position="153"/>
    </location>
</feature>
<name>A0A392N179_9FABA</name>
<sequence length="153" mass="16963">ASDFKYSQHPPGALNPNNEDLLEDLKTNVKRSSEVLGATQVNDIAEIDGLESSRVQNNDPLRELISREVQDSIDYGTKWRSFSPQPPKNDKLIDIQSQSNILDISSGFLHLAGNSLIPETISKKCLEDAKVLHQVDKKFIPIVAGRTLAVIDQ</sequence>
<proteinExistence type="predicted"/>
<reference evidence="1 2" key="1">
    <citation type="journal article" date="2018" name="Front. Plant Sci.">
        <title>Red Clover (Trifolium pratense) and Zigzag Clover (T. medium) - A Picture of Genomic Similarities and Differences.</title>
        <authorList>
            <person name="Dluhosova J."/>
            <person name="Istvanek J."/>
            <person name="Nedelnik J."/>
            <person name="Repkova J."/>
        </authorList>
    </citation>
    <scope>NUCLEOTIDE SEQUENCE [LARGE SCALE GENOMIC DNA]</scope>
    <source>
        <strain evidence="2">cv. 10/8</strain>
        <tissue evidence="1">Leaf</tissue>
    </source>
</reference>
<comment type="caution">
    <text evidence="1">The sequence shown here is derived from an EMBL/GenBank/DDBJ whole genome shotgun (WGS) entry which is preliminary data.</text>
</comment>
<protein>
    <submittedName>
        <fullName evidence="1">DNA mismatch repair protein MLH3</fullName>
    </submittedName>
</protein>
<organism evidence="1 2">
    <name type="scientific">Trifolium medium</name>
    <dbReference type="NCBI Taxonomy" id="97028"/>
    <lineage>
        <taxon>Eukaryota</taxon>
        <taxon>Viridiplantae</taxon>
        <taxon>Streptophyta</taxon>
        <taxon>Embryophyta</taxon>
        <taxon>Tracheophyta</taxon>
        <taxon>Spermatophyta</taxon>
        <taxon>Magnoliopsida</taxon>
        <taxon>eudicotyledons</taxon>
        <taxon>Gunneridae</taxon>
        <taxon>Pentapetalae</taxon>
        <taxon>rosids</taxon>
        <taxon>fabids</taxon>
        <taxon>Fabales</taxon>
        <taxon>Fabaceae</taxon>
        <taxon>Papilionoideae</taxon>
        <taxon>50 kb inversion clade</taxon>
        <taxon>NPAAA clade</taxon>
        <taxon>Hologalegina</taxon>
        <taxon>IRL clade</taxon>
        <taxon>Trifolieae</taxon>
        <taxon>Trifolium</taxon>
    </lineage>
</organism>
<dbReference type="Proteomes" id="UP000265520">
    <property type="component" value="Unassembled WGS sequence"/>
</dbReference>